<dbReference type="Proteomes" id="UP000324222">
    <property type="component" value="Unassembled WGS sequence"/>
</dbReference>
<accession>A0A5B7FC20</accession>
<dbReference type="AlphaFoldDB" id="A0A5B7FC20"/>
<sequence length="41" mass="4838">MVPPFSSREIRDFSGWEHLCIPPRRLTDPRAPESTLWELLT</sequence>
<keyword evidence="2" id="KW-1185">Reference proteome</keyword>
<dbReference type="EMBL" id="VSRR010005522">
    <property type="protein sequence ID" value="MPC42658.1"/>
    <property type="molecule type" value="Genomic_DNA"/>
</dbReference>
<name>A0A5B7FC20_PORTR</name>
<proteinExistence type="predicted"/>
<evidence type="ECO:0000313" key="2">
    <source>
        <dbReference type="Proteomes" id="UP000324222"/>
    </source>
</evidence>
<gene>
    <name evidence="1" type="ORF">E2C01_036285</name>
</gene>
<reference evidence="1 2" key="1">
    <citation type="submission" date="2019-05" db="EMBL/GenBank/DDBJ databases">
        <title>Another draft genome of Portunus trituberculatus and its Hox gene families provides insights of decapod evolution.</title>
        <authorList>
            <person name="Jeong J.-H."/>
            <person name="Song I."/>
            <person name="Kim S."/>
            <person name="Choi T."/>
            <person name="Kim D."/>
            <person name="Ryu S."/>
            <person name="Kim W."/>
        </authorList>
    </citation>
    <scope>NUCLEOTIDE SEQUENCE [LARGE SCALE GENOMIC DNA]</scope>
    <source>
        <tissue evidence="1">Muscle</tissue>
    </source>
</reference>
<comment type="caution">
    <text evidence="1">The sequence shown here is derived from an EMBL/GenBank/DDBJ whole genome shotgun (WGS) entry which is preliminary data.</text>
</comment>
<protein>
    <submittedName>
        <fullName evidence="1">Uncharacterized protein</fullName>
    </submittedName>
</protein>
<organism evidence="1 2">
    <name type="scientific">Portunus trituberculatus</name>
    <name type="common">Swimming crab</name>
    <name type="synonym">Neptunus trituberculatus</name>
    <dbReference type="NCBI Taxonomy" id="210409"/>
    <lineage>
        <taxon>Eukaryota</taxon>
        <taxon>Metazoa</taxon>
        <taxon>Ecdysozoa</taxon>
        <taxon>Arthropoda</taxon>
        <taxon>Crustacea</taxon>
        <taxon>Multicrustacea</taxon>
        <taxon>Malacostraca</taxon>
        <taxon>Eumalacostraca</taxon>
        <taxon>Eucarida</taxon>
        <taxon>Decapoda</taxon>
        <taxon>Pleocyemata</taxon>
        <taxon>Brachyura</taxon>
        <taxon>Eubrachyura</taxon>
        <taxon>Portunoidea</taxon>
        <taxon>Portunidae</taxon>
        <taxon>Portuninae</taxon>
        <taxon>Portunus</taxon>
    </lineage>
</organism>
<evidence type="ECO:0000313" key="1">
    <source>
        <dbReference type="EMBL" id="MPC42658.1"/>
    </source>
</evidence>